<keyword evidence="3" id="KW-1185">Reference proteome</keyword>
<dbReference type="RefSeq" id="WP_089404670.1">
    <property type="nucleotide sequence ID" value="NZ_FZOH01000005.1"/>
</dbReference>
<accession>A0A239FDP6</accession>
<sequence length="65" mass="6640">MSAGVHRRAAETGESPETPLSVEDTGGQRPAAVVAEVQALLQRNAGEGFSTSSSADVVRADRDSG</sequence>
<reference evidence="3" key="1">
    <citation type="submission" date="2017-06" db="EMBL/GenBank/DDBJ databases">
        <authorList>
            <person name="Varghese N."/>
            <person name="Submissions S."/>
        </authorList>
    </citation>
    <scope>NUCLEOTIDE SEQUENCE [LARGE SCALE GENOMIC DNA]</scope>
    <source>
        <strain evidence="3">DSM 45423</strain>
    </source>
</reference>
<evidence type="ECO:0000256" key="1">
    <source>
        <dbReference type="SAM" id="MobiDB-lite"/>
    </source>
</evidence>
<gene>
    <name evidence="2" type="ORF">SAMN04488107_2971</name>
</gene>
<proteinExistence type="predicted"/>
<dbReference type="AlphaFoldDB" id="A0A239FDP6"/>
<feature type="region of interest" description="Disordered" evidence="1">
    <location>
        <begin position="1"/>
        <end position="31"/>
    </location>
</feature>
<organism evidence="2 3">
    <name type="scientific">Geodermatophilus saharensis</name>
    <dbReference type="NCBI Taxonomy" id="1137994"/>
    <lineage>
        <taxon>Bacteria</taxon>
        <taxon>Bacillati</taxon>
        <taxon>Actinomycetota</taxon>
        <taxon>Actinomycetes</taxon>
        <taxon>Geodermatophilales</taxon>
        <taxon>Geodermatophilaceae</taxon>
        <taxon>Geodermatophilus</taxon>
    </lineage>
</organism>
<evidence type="ECO:0000313" key="3">
    <source>
        <dbReference type="Proteomes" id="UP000198386"/>
    </source>
</evidence>
<evidence type="ECO:0000313" key="2">
    <source>
        <dbReference type="EMBL" id="SNS54957.1"/>
    </source>
</evidence>
<dbReference type="EMBL" id="FZOH01000005">
    <property type="protein sequence ID" value="SNS54957.1"/>
    <property type="molecule type" value="Genomic_DNA"/>
</dbReference>
<name>A0A239FDP6_9ACTN</name>
<dbReference type="Proteomes" id="UP000198386">
    <property type="component" value="Unassembled WGS sequence"/>
</dbReference>
<protein>
    <submittedName>
        <fullName evidence="2">Uncharacterized protein</fullName>
    </submittedName>
</protein>
<feature type="region of interest" description="Disordered" evidence="1">
    <location>
        <begin position="43"/>
        <end position="65"/>
    </location>
</feature>